<accession>A0A2N3VHU5</accession>
<protein>
    <recommendedName>
        <fullName evidence="4">Integral membrane protein</fullName>
    </recommendedName>
</protein>
<feature type="transmembrane region" description="Helical" evidence="1">
    <location>
        <begin position="24"/>
        <end position="46"/>
    </location>
</feature>
<sequence>MVGRYVSEKAGQMATGSGGRMRRIAVALLVCATGLFTLTGVVAGFLRAEVLDTDHYVDTVAPLAQDPVIQTGVVDALTRAVMARVDVEQAVSDLLESVGDAGDRGPLATAAVRSVPALVAAQSEDLVRDAATALVHSDAFPELWNGANRQAHRALGAAVTGVDEGVIQVDTTGVVSISLDRMVDRVVDALDSRGFELAGNAADVRTEFVLFESDELAKAQRAVRLLDRLAIVLAVAALACAVGAVLLTGNGFRRRAILAVAAGVLVSMVLLAVTLLIVRGIYLDHVGTASPEVARAVFDIVVGPLRVSMRVLAVLAVVVGLGAFLVGPSAPAVWVRATADRLGDRLRRGEAGPVSGFVASNMNVVRGVVLIVAAAVLLFWDYPTVWVAVLIALVTGVVLVALELVARPRRRATNEH</sequence>
<evidence type="ECO:0000313" key="2">
    <source>
        <dbReference type="EMBL" id="PKV81190.1"/>
    </source>
</evidence>
<keyword evidence="3" id="KW-1185">Reference proteome</keyword>
<feature type="transmembrane region" description="Helical" evidence="1">
    <location>
        <begin position="356"/>
        <end position="380"/>
    </location>
</feature>
<proteinExistence type="predicted"/>
<evidence type="ECO:0000313" key="3">
    <source>
        <dbReference type="Proteomes" id="UP000233766"/>
    </source>
</evidence>
<feature type="transmembrane region" description="Helical" evidence="1">
    <location>
        <begin position="256"/>
        <end position="282"/>
    </location>
</feature>
<dbReference type="EMBL" id="PJMW01000002">
    <property type="protein sequence ID" value="PKV81190.1"/>
    <property type="molecule type" value="Genomic_DNA"/>
</dbReference>
<name>A0A2N3VHU5_9NOCA</name>
<feature type="transmembrane region" description="Helical" evidence="1">
    <location>
        <begin position="386"/>
        <end position="406"/>
    </location>
</feature>
<organism evidence="2 3">
    <name type="scientific">Nocardia fluminea</name>
    <dbReference type="NCBI Taxonomy" id="134984"/>
    <lineage>
        <taxon>Bacteria</taxon>
        <taxon>Bacillati</taxon>
        <taxon>Actinomycetota</taxon>
        <taxon>Actinomycetes</taxon>
        <taxon>Mycobacteriales</taxon>
        <taxon>Nocardiaceae</taxon>
        <taxon>Nocardia</taxon>
    </lineage>
</organism>
<keyword evidence="1" id="KW-0812">Transmembrane</keyword>
<reference evidence="2 3" key="1">
    <citation type="submission" date="2017-12" db="EMBL/GenBank/DDBJ databases">
        <title>Sequencing the genomes of 1000 Actinobacteria strains.</title>
        <authorList>
            <person name="Klenk H.-P."/>
        </authorList>
    </citation>
    <scope>NUCLEOTIDE SEQUENCE [LARGE SCALE GENOMIC DNA]</scope>
    <source>
        <strain evidence="2 3">DSM 44489</strain>
    </source>
</reference>
<dbReference type="Proteomes" id="UP000233766">
    <property type="component" value="Unassembled WGS sequence"/>
</dbReference>
<keyword evidence="1" id="KW-1133">Transmembrane helix</keyword>
<dbReference type="AlphaFoldDB" id="A0A2N3VHU5"/>
<gene>
    <name evidence="2" type="ORF">ATK86_5653</name>
</gene>
<evidence type="ECO:0008006" key="4">
    <source>
        <dbReference type="Google" id="ProtNLM"/>
    </source>
</evidence>
<evidence type="ECO:0000256" key="1">
    <source>
        <dbReference type="SAM" id="Phobius"/>
    </source>
</evidence>
<comment type="caution">
    <text evidence="2">The sequence shown here is derived from an EMBL/GenBank/DDBJ whole genome shotgun (WGS) entry which is preliminary data.</text>
</comment>
<feature type="transmembrane region" description="Helical" evidence="1">
    <location>
        <begin position="229"/>
        <end position="249"/>
    </location>
</feature>
<keyword evidence="1" id="KW-0472">Membrane</keyword>
<feature type="transmembrane region" description="Helical" evidence="1">
    <location>
        <begin position="311"/>
        <end position="335"/>
    </location>
</feature>